<reference evidence="1" key="2">
    <citation type="submission" date="2020-06" db="EMBL/GenBank/DDBJ databases">
        <authorList>
            <person name="Ji K."/>
            <person name="Li J."/>
        </authorList>
    </citation>
    <scope>NUCLEOTIDE SEQUENCE</scope>
    <source>
        <strain evidence="1">JKM2019</strain>
        <tissue evidence="1">Whole body</tissue>
    </source>
</reference>
<dbReference type="EMBL" id="ASGP02000001">
    <property type="protein sequence ID" value="KAH9530214.1"/>
    <property type="molecule type" value="Genomic_DNA"/>
</dbReference>
<evidence type="ECO:0000313" key="3">
    <source>
        <dbReference type="Proteomes" id="UP000790347"/>
    </source>
</evidence>
<dbReference type="OrthoDB" id="6500162at2759"/>
<organism evidence="2 3">
    <name type="scientific">Dermatophagoides farinae</name>
    <name type="common">American house dust mite</name>
    <dbReference type="NCBI Taxonomy" id="6954"/>
    <lineage>
        <taxon>Eukaryota</taxon>
        <taxon>Metazoa</taxon>
        <taxon>Ecdysozoa</taxon>
        <taxon>Arthropoda</taxon>
        <taxon>Chelicerata</taxon>
        <taxon>Arachnida</taxon>
        <taxon>Acari</taxon>
        <taxon>Acariformes</taxon>
        <taxon>Sarcoptiformes</taxon>
        <taxon>Astigmata</taxon>
        <taxon>Psoroptidia</taxon>
        <taxon>Analgoidea</taxon>
        <taxon>Pyroglyphidae</taxon>
        <taxon>Dermatophagoidinae</taxon>
        <taxon>Dermatophagoides</taxon>
    </lineage>
</organism>
<evidence type="ECO:0000313" key="2">
    <source>
        <dbReference type="EMBL" id="KAH9530214.1"/>
    </source>
</evidence>
<reference evidence="2" key="1">
    <citation type="submission" date="2013-05" db="EMBL/GenBank/DDBJ databases">
        <authorList>
            <person name="Yim A.K.Y."/>
            <person name="Chan T.F."/>
            <person name="Ji K.M."/>
            <person name="Liu X.Y."/>
            <person name="Zhou J.W."/>
            <person name="Li R.Q."/>
            <person name="Yang K.Y."/>
            <person name="Li J."/>
            <person name="Li M."/>
            <person name="Law P.T.W."/>
            <person name="Wu Y.L."/>
            <person name="Cai Z.L."/>
            <person name="Qin H."/>
            <person name="Bao Y."/>
            <person name="Leung R.K.K."/>
            <person name="Ng P.K.S."/>
            <person name="Zou J."/>
            <person name="Zhong X.J."/>
            <person name="Ran P.X."/>
            <person name="Zhong N.S."/>
            <person name="Liu Z.G."/>
            <person name="Tsui S.K.W."/>
        </authorList>
    </citation>
    <scope>NUCLEOTIDE SEQUENCE</scope>
    <source>
        <strain evidence="2">Derf</strain>
        <tissue evidence="2">Whole organism</tissue>
    </source>
</reference>
<gene>
    <name evidence="2" type="ORF">DERF_004036</name>
    <name evidence="1" type="ORF">HUG17_9442</name>
</gene>
<dbReference type="Gene3D" id="1.10.510.10">
    <property type="entry name" value="Transferase(Phosphotransferase) domain 1"/>
    <property type="match status" value="1"/>
</dbReference>
<dbReference type="Proteomes" id="UP000790347">
    <property type="component" value="Unassembled WGS sequence"/>
</dbReference>
<dbReference type="EMBL" id="SDOV01000008">
    <property type="protein sequence ID" value="KAH7638336.1"/>
    <property type="molecule type" value="Genomic_DNA"/>
</dbReference>
<accession>A0A922LC09</accession>
<sequence length="318" mass="37261">MAPTSARLASNIPEEDRAFFMVMDIVFSPHQHSSAELGYYYEAECEDTFSMQRFQVAAKFFHHYDQYRPLKQLSRILVKYVNISSTSGSLSANAQHRIRNQLIKEFDLVKHNAHYGLVPMYSICCRVPNVFYVFMDRPDETLDEYLLRHKDNMLPNYSSQSKSFRPVSLIPFESTRFILRSVSNTLLRLHENLIFHGRLSANSVFIRFNHHNHHHWTKTTTGDISSVRLANLAFAQVFKHPQTDQEQCRIDEQQIEVQQTKEMINLYEMAVRVGECTQFESIQQRDRFYDTLSLLLYTDDTCSIASKQSTLQKFSQFL</sequence>
<proteinExistence type="predicted"/>
<dbReference type="AlphaFoldDB" id="A0A922LC09"/>
<reference evidence="2" key="4">
    <citation type="journal article" date="2022" name="Res Sq">
        <title>Comparative Genomics Reveals Insights into the Divergent Evolution of Astigmatic Mites and Household Pest Adaptations.</title>
        <authorList>
            <person name="Xiong Q."/>
            <person name="Wan A.T.-Y."/>
            <person name="Liu X.-Y."/>
            <person name="Fung C.S.-H."/>
            <person name="Xiao X."/>
            <person name="Malainual N."/>
            <person name="Hou J."/>
            <person name="Wang L."/>
            <person name="Wang M."/>
            <person name="Yang K."/>
            <person name="Cui Y."/>
            <person name="Leung E."/>
            <person name="Nong W."/>
            <person name="Shin S.-K."/>
            <person name="Au S."/>
            <person name="Jeong K.Y."/>
            <person name="Chew F.T."/>
            <person name="Hui J."/>
            <person name="Leung T.F."/>
            <person name="Tungtrongchitr A."/>
            <person name="Zhong N."/>
            <person name="Liu Z."/>
            <person name="Tsui S."/>
        </authorList>
    </citation>
    <scope>NUCLEOTIDE SEQUENCE</scope>
    <source>
        <strain evidence="2">Derf</strain>
        <tissue evidence="2">Whole organism</tissue>
    </source>
</reference>
<protein>
    <recommendedName>
        <fullName evidence="4">Protein kinase domain-containing protein</fullName>
    </recommendedName>
</protein>
<evidence type="ECO:0008006" key="4">
    <source>
        <dbReference type="Google" id="ProtNLM"/>
    </source>
</evidence>
<dbReference type="Proteomes" id="UP000828236">
    <property type="component" value="Unassembled WGS sequence"/>
</dbReference>
<dbReference type="SUPFAM" id="SSF56112">
    <property type="entry name" value="Protein kinase-like (PK-like)"/>
    <property type="match status" value="1"/>
</dbReference>
<name>A0A922LC09_DERFA</name>
<reference evidence="1" key="3">
    <citation type="journal article" date="2021" name="World Allergy Organ. J.">
        <title>Chromosome-level assembly of Dermatophagoides farinae genome and transcriptome reveals two novel allergens Der f 37 and Der f 39.</title>
        <authorList>
            <person name="Chen J."/>
            <person name="Cai Z."/>
            <person name="Fan D."/>
            <person name="Hu J."/>
            <person name="Hou Y."/>
            <person name="He Y."/>
            <person name="Zhang Z."/>
            <person name="Zhao Z."/>
            <person name="Gao P."/>
            <person name="Hu W."/>
            <person name="Sun J."/>
            <person name="Li J."/>
            <person name="Ji K."/>
        </authorList>
    </citation>
    <scope>NUCLEOTIDE SEQUENCE</scope>
    <source>
        <strain evidence="1">JKM2019</strain>
    </source>
</reference>
<evidence type="ECO:0000313" key="1">
    <source>
        <dbReference type="EMBL" id="KAH7638336.1"/>
    </source>
</evidence>
<dbReference type="InterPro" id="IPR011009">
    <property type="entry name" value="Kinase-like_dom_sf"/>
</dbReference>
<comment type="caution">
    <text evidence="2">The sequence shown here is derived from an EMBL/GenBank/DDBJ whole genome shotgun (WGS) entry which is preliminary data.</text>
</comment>
<keyword evidence="3" id="KW-1185">Reference proteome</keyword>